<dbReference type="EMBL" id="CAKMRJ010003334">
    <property type="protein sequence ID" value="CAH1432875.1"/>
    <property type="molecule type" value="Genomic_DNA"/>
</dbReference>
<comment type="caution">
    <text evidence="1">The sequence shown here is derived from an EMBL/GenBank/DDBJ whole genome shotgun (WGS) entry which is preliminary data.</text>
</comment>
<accession>A0AAU9N2R7</accession>
<proteinExistence type="predicted"/>
<sequence length="90" mass="10191">MQRQVVMIDLPKYKEKVDRFGADLAIKGCIVNNPDFDPDGGDFLGGSTPHLKKIAMRILSLTSSSSGVKEIGARLKRYIRRNEIDWRQID</sequence>
<keyword evidence="2" id="KW-1185">Reference proteome</keyword>
<dbReference type="Proteomes" id="UP001157418">
    <property type="component" value="Unassembled WGS sequence"/>
</dbReference>
<dbReference type="AlphaFoldDB" id="A0AAU9N2R7"/>
<reference evidence="1 2" key="1">
    <citation type="submission" date="2022-01" db="EMBL/GenBank/DDBJ databases">
        <authorList>
            <person name="Xiong W."/>
            <person name="Schranz E."/>
        </authorList>
    </citation>
    <scope>NUCLEOTIDE SEQUENCE [LARGE SCALE GENOMIC DNA]</scope>
</reference>
<organism evidence="1 2">
    <name type="scientific">Lactuca virosa</name>
    <dbReference type="NCBI Taxonomy" id="75947"/>
    <lineage>
        <taxon>Eukaryota</taxon>
        <taxon>Viridiplantae</taxon>
        <taxon>Streptophyta</taxon>
        <taxon>Embryophyta</taxon>
        <taxon>Tracheophyta</taxon>
        <taxon>Spermatophyta</taxon>
        <taxon>Magnoliopsida</taxon>
        <taxon>eudicotyledons</taxon>
        <taxon>Gunneridae</taxon>
        <taxon>Pentapetalae</taxon>
        <taxon>asterids</taxon>
        <taxon>campanulids</taxon>
        <taxon>Asterales</taxon>
        <taxon>Asteraceae</taxon>
        <taxon>Cichorioideae</taxon>
        <taxon>Cichorieae</taxon>
        <taxon>Lactucinae</taxon>
        <taxon>Lactuca</taxon>
    </lineage>
</organism>
<evidence type="ECO:0000313" key="2">
    <source>
        <dbReference type="Proteomes" id="UP001157418"/>
    </source>
</evidence>
<protein>
    <submittedName>
        <fullName evidence="1">Uncharacterized protein</fullName>
    </submittedName>
</protein>
<name>A0AAU9N2R7_9ASTR</name>
<evidence type="ECO:0000313" key="1">
    <source>
        <dbReference type="EMBL" id="CAH1432875.1"/>
    </source>
</evidence>
<gene>
    <name evidence="1" type="ORF">LVIROSA_LOCUS19497</name>
</gene>